<keyword evidence="2" id="KW-1185">Reference proteome</keyword>
<evidence type="ECO:0000313" key="1">
    <source>
        <dbReference type="EMBL" id="KAJ5157124.1"/>
    </source>
</evidence>
<dbReference type="GeneID" id="81429524"/>
<dbReference type="Proteomes" id="UP001149163">
    <property type="component" value="Unassembled WGS sequence"/>
</dbReference>
<sequence>MAPKGNITTRLNPLRLNTINHLRVRRPNQNEQNACVTVMSSMLSTYFPGPLHSGLPRHRLMPSLPGYKRAATTIVELLTLDELLTTVCCNQTAGLPKGTATRAAPLLRRNCASAWTHRYVSPSVFFHLPQQPADNPSRTLQKSQEKKKNTVNYHLMRMYPKVVGPRKKDGVLG</sequence>
<dbReference type="OrthoDB" id="2210at2759"/>
<accession>A0A9W9LI57</accession>
<comment type="caution">
    <text evidence="1">The sequence shown here is derived from an EMBL/GenBank/DDBJ whole genome shotgun (WGS) entry which is preliminary data.</text>
</comment>
<dbReference type="AlphaFoldDB" id="A0A9W9LI57"/>
<dbReference type="EMBL" id="JAPQKN010000006">
    <property type="protein sequence ID" value="KAJ5157124.1"/>
    <property type="molecule type" value="Genomic_DNA"/>
</dbReference>
<dbReference type="RefSeq" id="XP_056540113.1">
    <property type="nucleotide sequence ID" value="XM_056690348.1"/>
</dbReference>
<name>A0A9W9LI57_9EURO</name>
<reference evidence="1" key="1">
    <citation type="submission" date="2022-11" db="EMBL/GenBank/DDBJ databases">
        <authorList>
            <person name="Petersen C."/>
        </authorList>
    </citation>
    <scope>NUCLEOTIDE SEQUENCE</scope>
    <source>
        <strain evidence="1">IBT 26290</strain>
    </source>
</reference>
<gene>
    <name evidence="1" type="ORF">N7482_008224</name>
</gene>
<evidence type="ECO:0000313" key="2">
    <source>
        <dbReference type="Proteomes" id="UP001149163"/>
    </source>
</evidence>
<organism evidence="1 2">
    <name type="scientific">Penicillium canariense</name>
    <dbReference type="NCBI Taxonomy" id="189055"/>
    <lineage>
        <taxon>Eukaryota</taxon>
        <taxon>Fungi</taxon>
        <taxon>Dikarya</taxon>
        <taxon>Ascomycota</taxon>
        <taxon>Pezizomycotina</taxon>
        <taxon>Eurotiomycetes</taxon>
        <taxon>Eurotiomycetidae</taxon>
        <taxon>Eurotiales</taxon>
        <taxon>Aspergillaceae</taxon>
        <taxon>Penicillium</taxon>
    </lineage>
</organism>
<reference evidence="1" key="2">
    <citation type="journal article" date="2023" name="IMA Fungus">
        <title>Comparative genomic study of the Penicillium genus elucidates a diverse pangenome and 15 lateral gene transfer events.</title>
        <authorList>
            <person name="Petersen C."/>
            <person name="Sorensen T."/>
            <person name="Nielsen M.R."/>
            <person name="Sondergaard T.E."/>
            <person name="Sorensen J.L."/>
            <person name="Fitzpatrick D.A."/>
            <person name="Frisvad J.C."/>
            <person name="Nielsen K.L."/>
        </authorList>
    </citation>
    <scope>NUCLEOTIDE SEQUENCE</scope>
    <source>
        <strain evidence="1">IBT 26290</strain>
    </source>
</reference>
<proteinExistence type="predicted"/>
<protein>
    <submittedName>
        <fullName evidence="1">Uncharacterized protein</fullName>
    </submittedName>
</protein>